<name>A0A061G9C8_THECC</name>
<dbReference type="AlphaFoldDB" id="A0A061G9C8"/>
<accession>A0A061G9C8</accession>
<dbReference type="EMBL" id="CM001884">
    <property type="protein sequence ID" value="EOY25742.1"/>
    <property type="molecule type" value="Genomic_DNA"/>
</dbReference>
<protein>
    <recommendedName>
        <fullName evidence="3">Reverse transcriptase domain-containing protein</fullName>
    </recommendedName>
</protein>
<gene>
    <name evidence="1" type="ORF">TCM_027115</name>
</gene>
<evidence type="ECO:0000313" key="2">
    <source>
        <dbReference type="Proteomes" id="UP000026915"/>
    </source>
</evidence>
<dbReference type="OMA" id="DNILLAW"/>
<dbReference type="Gramene" id="EOY25742">
    <property type="protein sequence ID" value="EOY25742"/>
    <property type="gene ID" value="TCM_027115"/>
</dbReference>
<dbReference type="HOGENOM" id="CLU_2377014_0_0_1"/>
<dbReference type="STRING" id="3641.A0A061G9C8"/>
<dbReference type="InterPro" id="IPR052343">
    <property type="entry name" value="Retrotransposon-Effector_Assoc"/>
</dbReference>
<dbReference type="Proteomes" id="UP000026915">
    <property type="component" value="Chromosome 6"/>
</dbReference>
<keyword evidence="2" id="KW-1185">Reference proteome</keyword>
<evidence type="ECO:0008006" key="3">
    <source>
        <dbReference type="Google" id="ProtNLM"/>
    </source>
</evidence>
<dbReference type="PANTHER" id="PTHR46890:SF48">
    <property type="entry name" value="RNA-DIRECTED DNA POLYMERASE"/>
    <property type="match status" value="1"/>
</dbReference>
<proteinExistence type="predicted"/>
<evidence type="ECO:0000313" key="1">
    <source>
        <dbReference type="EMBL" id="EOY25742.1"/>
    </source>
</evidence>
<dbReference type="eggNOG" id="KOG1075">
    <property type="taxonomic scope" value="Eukaryota"/>
</dbReference>
<dbReference type="InParanoid" id="A0A061G9C8"/>
<reference evidence="1 2" key="1">
    <citation type="journal article" date="2013" name="Genome Biol.">
        <title>The genome sequence of the most widely cultivated cacao type and its use to identify candidate genes regulating pod color.</title>
        <authorList>
            <person name="Motamayor J.C."/>
            <person name="Mockaitis K."/>
            <person name="Schmutz J."/>
            <person name="Haiminen N."/>
            <person name="Iii D.L."/>
            <person name="Cornejo O."/>
            <person name="Findley S.D."/>
            <person name="Zheng P."/>
            <person name="Utro F."/>
            <person name="Royaert S."/>
            <person name="Saski C."/>
            <person name="Jenkins J."/>
            <person name="Podicheti R."/>
            <person name="Zhao M."/>
            <person name="Scheffler B.E."/>
            <person name="Stack J.C."/>
            <person name="Feltus F.A."/>
            <person name="Mustiga G.M."/>
            <person name="Amores F."/>
            <person name="Phillips W."/>
            <person name="Marelli J.P."/>
            <person name="May G.D."/>
            <person name="Shapiro H."/>
            <person name="Ma J."/>
            <person name="Bustamante C.D."/>
            <person name="Schnell R.J."/>
            <person name="Main D."/>
            <person name="Gilbert D."/>
            <person name="Parida L."/>
            <person name="Kuhn D.N."/>
        </authorList>
    </citation>
    <scope>NUCLEOTIDE SEQUENCE [LARGE SCALE GENOMIC DNA]</scope>
    <source>
        <strain evidence="2">cv. Matina 1-6</strain>
    </source>
</reference>
<organism evidence="1 2">
    <name type="scientific">Theobroma cacao</name>
    <name type="common">Cacao</name>
    <name type="synonym">Cocoa</name>
    <dbReference type="NCBI Taxonomy" id="3641"/>
    <lineage>
        <taxon>Eukaryota</taxon>
        <taxon>Viridiplantae</taxon>
        <taxon>Streptophyta</taxon>
        <taxon>Embryophyta</taxon>
        <taxon>Tracheophyta</taxon>
        <taxon>Spermatophyta</taxon>
        <taxon>Magnoliopsida</taxon>
        <taxon>eudicotyledons</taxon>
        <taxon>Gunneridae</taxon>
        <taxon>Pentapetalae</taxon>
        <taxon>rosids</taxon>
        <taxon>malvids</taxon>
        <taxon>Malvales</taxon>
        <taxon>Malvaceae</taxon>
        <taxon>Byttnerioideae</taxon>
        <taxon>Theobroma</taxon>
    </lineage>
</organism>
<dbReference type="PANTHER" id="PTHR46890">
    <property type="entry name" value="NON-LTR RETROLELEMENT REVERSE TRANSCRIPTASE-LIKE PROTEIN-RELATED"/>
    <property type="match status" value="1"/>
</dbReference>
<sequence length="95" mass="10715">MVEFFQGAKLPRVLTFTAIILLPKNPSASQWNEFKPISLCIILNKIVIKLLAKCVATILPSIITENQSGFVGSRLINDNILLAWELIRKINQKPR</sequence>